<dbReference type="GO" id="GO:0030424">
    <property type="term" value="C:axon"/>
    <property type="evidence" value="ECO:0007669"/>
    <property type="project" value="TreeGrafter"/>
</dbReference>
<dbReference type="GO" id="GO:0008049">
    <property type="term" value="P:male courtship behavior"/>
    <property type="evidence" value="ECO:0007669"/>
    <property type="project" value="TreeGrafter"/>
</dbReference>
<sequence>MRPITRKNGSHGLAKFYRWKTKVSREPLFFAPPPTPLATPIVNAKRPEITLMLVYWLSKFFGVAPVIYDPAAEKLIRSRANIAYSAFFMCMSIGLWIFLTQNTAQTTLNEGKVISGLEPVLLSAMNTLQMLMAMFRSSSVLDTLSLLWSLDAELTPAKGGPSLAIGLVPPAVSIFASVADLVASFLEEFDYAYYDSVTYMSYYVSAIAGALVEAQFCVACLAIRFWVWNLNLRIQVVRRHGIGAIYRLEALRLTHSKLVSASKELDAAFAPQLLLGCSLCFVGTVLNAYFSVNGFYEGGRDQDEANEMLQNVQWLFVVMFLSRIFLVCFSASRLVTEFKQTGWQLSLLGDHRLHGDIKKELEIFQAQVIAAHVDFTAWGIIPLDFSLLFAIVSTTTSYLLILIQYRPK</sequence>
<dbReference type="AlphaFoldDB" id="A0A8S1CSQ5"/>
<gene>
    <name evidence="9" type="ORF">CLODIP_2_CD06767</name>
</gene>
<comment type="subcellular location">
    <subcellularLocation>
        <location evidence="1 8">Cell membrane</location>
        <topology evidence="1 8">Multi-pass membrane protein</topology>
    </subcellularLocation>
</comment>
<dbReference type="OrthoDB" id="6366728at2759"/>
<comment type="similarity">
    <text evidence="8">Belongs to the insect chemoreceptor superfamily. Gustatory receptor (GR) family.</text>
</comment>
<keyword evidence="10" id="KW-1185">Reference proteome</keyword>
<evidence type="ECO:0000256" key="5">
    <source>
        <dbReference type="ARBA" id="ARBA00023136"/>
    </source>
</evidence>
<evidence type="ECO:0000256" key="8">
    <source>
        <dbReference type="RuleBase" id="RU363108"/>
    </source>
</evidence>
<dbReference type="GO" id="GO:0007165">
    <property type="term" value="P:signal transduction"/>
    <property type="evidence" value="ECO:0007669"/>
    <property type="project" value="UniProtKB-KW"/>
</dbReference>
<keyword evidence="4 8" id="KW-1133">Transmembrane helix</keyword>
<feature type="transmembrane region" description="Helical" evidence="8">
    <location>
        <begin position="49"/>
        <end position="68"/>
    </location>
</feature>
<name>A0A8S1CSQ5_9INSE</name>
<dbReference type="PANTHER" id="PTHR21143">
    <property type="entry name" value="INVERTEBRATE GUSTATORY RECEPTOR"/>
    <property type="match status" value="1"/>
</dbReference>
<comment type="function">
    <text evidence="8">Gustatory receptor which mediates acceptance or avoidance behavior, depending on its substrates.</text>
</comment>
<keyword evidence="6 8" id="KW-0675">Receptor</keyword>
<keyword evidence="5 8" id="KW-0472">Membrane</keyword>
<keyword evidence="7 8" id="KW-0807">Transducer</keyword>
<accession>A0A8S1CSQ5</accession>
<evidence type="ECO:0000256" key="1">
    <source>
        <dbReference type="ARBA" id="ARBA00004651"/>
    </source>
</evidence>
<dbReference type="GO" id="GO:0005886">
    <property type="term" value="C:plasma membrane"/>
    <property type="evidence" value="ECO:0007669"/>
    <property type="project" value="UniProtKB-SubCell"/>
</dbReference>
<reference evidence="9 10" key="1">
    <citation type="submission" date="2020-04" db="EMBL/GenBank/DDBJ databases">
        <authorList>
            <person name="Alioto T."/>
            <person name="Alioto T."/>
            <person name="Gomez Garrido J."/>
        </authorList>
    </citation>
    <scope>NUCLEOTIDE SEQUENCE [LARGE SCALE GENOMIC DNA]</scope>
</reference>
<dbReference type="Pfam" id="PF08395">
    <property type="entry name" value="7tm_7"/>
    <property type="match status" value="1"/>
</dbReference>
<evidence type="ECO:0000256" key="7">
    <source>
        <dbReference type="ARBA" id="ARBA00023224"/>
    </source>
</evidence>
<dbReference type="EMBL" id="CADEPI010000037">
    <property type="protein sequence ID" value="CAB3368335.1"/>
    <property type="molecule type" value="Genomic_DNA"/>
</dbReference>
<dbReference type="GO" id="GO:0050909">
    <property type="term" value="P:sensory perception of taste"/>
    <property type="evidence" value="ECO:0007669"/>
    <property type="project" value="InterPro"/>
</dbReference>
<keyword evidence="2 8" id="KW-1003">Cell membrane</keyword>
<dbReference type="InterPro" id="IPR013604">
    <property type="entry name" value="7TM_chemorcpt"/>
</dbReference>
<feature type="transmembrane region" description="Helical" evidence="8">
    <location>
        <begin position="387"/>
        <end position="405"/>
    </location>
</feature>
<comment type="caution">
    <text evidence="9">The sequence shown here is derived from an EMBL/GenBank/DDBJ whole genome shotgun (WGS) entry which is preliminary data.</text>
</comment>
<dbReference type="GO" id="GO:0043025">
    <property type="term" value="C:neuronal cell body"/>
    <property type="evidence" value="ECO:0007669"/>
    <property type="project" value="TreeGrafter"/>
</dbReference>
<feature type="transmembrane region" description="Helical" evidence="8">
    <location>
        <begin position="202"/>
        <end position="227"/>
    </location>
</feature>
<dbReference type="PANTHER" id="PTHR21143:SF133">
    <property type="entry name" value="GUSTATORY AND PHEROMONE RECEPTOR 32A-RELATED"/>
    <property type="match status" value="1"/>
</dbReference>
<feature type="transmembrane region" description="Helical" evidence="8">
    <location>
        <begin position="80"/>
        <end position="99"/>
    </location>
</feature>
<evidence type="ECO:0000256" key="3">
    <source>
        <dbReference type="ARBA" id="ARBA00022692"/>
    </source>
</evidence>
<evidence type="ECO:0000256" key="6">
    <source>
        <dbReference type="ARBA" id="ARBA00023170"/>
    </source>
</evidence>
<feature type="transmembrane region" description="Helical" evidence="8">
    <location>
        <begin position="273"/>
        <end position="292"/>
    </location>
</feature>
<feature type="transmembrane region" description="Helical" evidence="8">
    <location>
        <begin position="162"/>
        <end position="182"/>
    </location>
</feature>
<evidence type="ECO:0000256" key="2">
    <source>
        <dbReference type="ARBA" id="ARBA00022475"/>
    </source>
</evidence>
<evidence type="ECO:0000313" key="9">
    <source>
        <dbReference type="EMBL" id="CAB3368335.1"/>
    </source>
</evidence>
<keyword evidence="3 8" id="KW-0812">Transmembrane</keyword>
<dbReference type="Proteomes" id="UP000494165">
    <property type="component" value="Unassembled WGS sequence"/>
</dbReference>
<protein>
    <recommendedName>
        <fullName evidence="8">Gustatory receptor</fullName>
    </recommendedName>
</protein>
<evidence type="ECO:0000256" key="4">
    <source>
        <dbReference type="ARBA" id="ARBA00022989"/>
    </source>
</evidence>
<proteinExistence type="inferred from homology"/>
<evidence type="ECO:0000313" key="10">
    <source>
        <dbReference type="Proteomes" id="UP000494165"/>
    </source>
</evidence>
<dbReference type="GO" id="GO:0030425">
    <property type="term" value="C:dendrite"/>
    <property type="evidence" value="ECO:0007669"/>
    <property type="project" value="TreeGrafter"/>
</dbReference>
<dbReference type="GO" id="GO:0007635">
    <property type="term" value="P:chemosensory behavior"/>
    <property type="evidence" value="ECO:0007669"/>
    <property type="project" value="TreeGrafter"/>
</dbReference>
<feature type="transmembrane region" description="Helical" evidence="8">
    <location>
        <begin position="312"/>
        <end position="335"/>
    </location>
</feature>
<organism evidence="9 10">
    <name type="scientific">Cloeon dipterum</name>
    <dbReference type="NCBI Taxonomy" id="197152"/>
    <lineage>
        <taxon>Eukaryota</taxon>
        <taxon>Metazoa</taxon>
        <taxon>Ecdysozoa</taxon>
        <taxon>Arthropoda</taxon>
        <taxon>Hexapoda</taxon>
        <taxon>Insecta</taxon>
        <taxon>Pterygota</taxon>
        <taxon>Palaeoptera</taxon>
        <taxon>Ephemeroptera</taxon>
        <taxon>Pisciforma</taxon>
        <taxon>Baetidae</taxon>
        <taxon>Cloeon</taxon>
    </lineage>
</organism>